<sequence length="385" mass="43748">QVDNVILLDRYNPRRQIRGTFYITSTHSIFVDPDGKKEVWISHMHISTAEKLPPLKSGYPVQIRGKNFINVTFVIPREKDSVEVLGTLSVLSRPASLDDLYAFNYSGSNPDLKSEGWDFFDLQSEYLRLGVPNESWSTSFINKEYEICDTYPSFIYVPSTSSTPMLISSARFRSRGRLPVLSYLHRFNQASICRCSQPLVGFSARCLEDEALFQSIRKTNPTSKYLCVVDTRPKINALANRAQGKGYESEAFYSSVKFQFFSIENIHVMRSSLQKLVEVCEQQNPSMSSFLNGLESSGWLKHIKSIIDTSVFVANTIIDGISVVIHCSDGWDRTSQVSSLSSLMLDPYYRTIEGFQVLIEKEWLAFGHKFTERCAFTEATDAKEV</sequence>
<reference evidence="7" key="1">
    <citation type="submission" date="2012-12" db="EMBL/GenBank/DDBJ databases">
        <authorList>
            <person name="Hellsten U."/>
            <person name="Grimwood J."/>
            <person name="Chapman J.A."/>
            <person name="Shapiro H."/>
            <person name="Aerts A."/>
            <person name="Otillar R.P."/>
            <person name="Terry A.Y."/>
            <person name="Boore J.L."/>
            <person name="Simakov O."/>
            <person name="Marletaz F."/>
            <person name="Cho S.-J."/>
            <person name="Edsinger-Gonzales E."/>
            <person name="Havlak P."/>
            <person name="Kuo D.-H."/>
            <person name="Larsson T."/>
            <person name="Lv J."/>
            <person name="Arendt D."/>
            <person name="Savage R."/>
            <person name="Osoegawa K."/>
            <person name="de Jong P."/>
            <person name="Lindberg D.R."/>
            <person name="Seaver E.C."/>
            <person name="Weisblat D.A."/>
            <person name="Putnam N.H."/>
            <person name="Grigoriev I.V."/>
            <person name="Rokhsar D.S."/>
        </authorList>
    </citation>
    <scope>NUCLEOTIDE SEQUENCE</scope>
</reference>
<dbReference type="CTD" id="20217231"/>
<feature type="binding site" evidence="3">
    <location>
        <begin position="327"/>
        <end position="333"/>
    </location>
    <ligand>
        <name>substrate</name>
    </ligand>
</feature>
<dbReference type="InParanoid" id="T1G834"/>
<dbReference type="EnsemblMetazoa" id="HelroT91412">
    <property type="protein sequence ID" value="HelroP91412"/>
    <property type="gene ID" value="HelroG91412"/>
</dbReference>
<dbReference type="HOGENOM" id="CLU_001839_3_2_1"/>
<comment type="similarity">
    <text evidence="1">Belongs to the protein-tyrosine phosphatase family. Non-receptor class myotubularin subfamily.</text>
</comment>
<dbReference type="EMBL" id="AMQM01008630">
    <property type="status" value="NOT_ANNOTATED_CDS"/>
    <property type="molecule type" value="Genomic_DNA"/>
</dbReference>
<dbReference type="STRING" id="6412.T1G834"/>
<keyword evidence="7" id="KW-1185">Reference proteome</keyword>
<gene>
    <name evidence="6" type="primary">20217231</name>
    <name evidence="5" type="ORF">HELRODRAFT_91412</name>
</gene>
<dbReference type="OrthoDB" id="271628at2759"/>
<evidence type="ECO:0000256" key="3">
    <source>
        <dbReference type="PIRSR" id="PIRSR630564-2"/>
    </source>
</evidence>
<proteinExistence type="inferred from homology"/>
<dbReference type="eggNOG" id="KOG1089">
    <property type="taxonomic scope" value="Eukaryota"/>
</dbReference>
<dbReference type="PANTHER" id="PTHR10807">
    <property type="entry name" value="MYOTUBULARIN-RELATED"/>
    <property type="match status" value="1"/>
</dbReference>
<dbReference type="PANTHER" id="PTHR10807:SF8">
    <property type="entry name" value="PHOSPHATIDYLINOSITOL-3-PHOSPHATE PHOSPHATASE"/>
    <property type="match status" value="1"/>
</dbReference>
<protein>
    <recommendedName>
        <fullName evidence="4">Myotubularin phosphatase domain-containing protein</fullName>
    </recommendedName>
</protein>
<feature type="domain" description="Myotubularin phosphatase" evidence="4">
    <location>
        <begin position="116"/>
        <end position="385"/>
    </location>
</feature>
<dbReference type="GO" id="GO:0004438">
    <property type="term" value="F:phosphatidylinositol-3-phosphate phosphatase activity"/>
    <property type="evidence" value="ECO:0000318"/>
    <property type="project" value="GO_Central"/>
</dbReference>
<dbReference type="Gene3D" id="2.30.29.30">
    <property type="entry name" value="Pleckstrin-homology domain (PH domain)/Phosphotyrosine-binding domain (PTB)"/>
    <property type="match status" value="1"/>
</dbReference>
<dbReference type="RefSeq" id="XP_009010474.1">
    <property type="nucleotide sequence ID" value="XM_009012226.1"/>
</dbReference>
<dbReference type="SUPFAM" id="SSF52799">
    <property type="entry name" value="(Phosphotyrosine protein) phosphatases II"/>
    <property type="match status" value="1"/>
</dbReference>
<feature type="active site" description="Phosphocysteine intermediate" evidence="2">
    <location>
        <position position="327"/>
    </location>
</feature>
<dbReference type="GO" id="GO:0046856">
    <property type="term" value="P:phosphatidylinositol dephosphorylation"/>
    <property type="evidence" value="ECO:0000318"/>
    <property type="project" value="GO_Central"/>
</dbReference>
<dbReference type="PROSITE" id="PS51339">
    <property type="entry name" value="PPASE_MYOTUBULARIN"/>
    <property type="match status" value="1"/>
</dbReference>
<dbReference type="InterPro" id="IPR010569">
    <property type="entry name" value="Myotubularin-like_Pase_dom"/>
</dbReference>
<dbReference type="PROSITE" id="PS00383">
    <property type="entry name" value="TYR_PHOSPHATASE_1"/>
    <property type="match status" value="1"/>
</dbReference>
<evidence type="ECO:0000256" key="1">
    <source>
        <dbReference type="ARBA" id="ARBA00007471"/>
    </source>
</evidence>
<evidence type="ECO:0000313" key="6">
    <source>
        <dbReference type="EnsemblMetazoa" id="HelroP91412"/>
    </source>
</evidence>
<dbReference type="InterPro" id="IPR016130">
    <property type="entry name" value="Tyr_Pase_AS"/>
</dbReference>
<evidence type="ECO:0000313" key="5">
    <source>
        <dbReference type="EMBL" id="ESO11406.1"/>
    </source>
</evidence>
<dbReference type="GO" id="GO:0106018">
    <property type="term" value="F:phosphatidylinositol-3,5-bisphosphate phosphatase activity"/>
    <property type="evidence" value="ECO:0000318"/>
    <property type="project" value="GO_Central"/>
</dbReference>
<name>T1G834_HELRO</name>
<dbReference type="InterPro" id="IPR030564">
    <property type="entry name" value="Myotubularin"/>
</dbReference>
<evidence type="ECO:0000313" key="7">
    <source>
        <dbReference type="Proteomes" id="UP000015101"/>
    </source>
</evidence>
<dbReference type="InterPro" id="IPR029021">
    <property type="entry name" value="Prot-tyrosine_phosphatase-like"/>
</dbReference>
<dbReference type="AlphaFoldDB" id="T1G834"/>
<dbReference type="Proteomes" id="UP000015101">
    <property type="component" value="Unassembled WGS sequence"/>
</dbReference>
<accession>T1G834</accession>
<dbReference type="GeneID" id="20217231"/>
<dbReference type="Pfam" id="PF21098">
    <property type="entry name" value="PH-GRAM_MTMR6-like"/>
    <property type="match status" value="1"/>
</dbReference>
<evidence type="ECO:0000256" key="2">
    <source>
        <dbReference type="PIRSR" id="PIRSR630564-1"/>
    </source>
</evidence>
<reference evidence="6" key="3">
    <citation type="submission" date="2015-06" db="UniProtKB">
        <authorList>
            <consortium name="EnsemblMetazoa"/>
        </authorList>
    </citation>
    <scope>IDENTIFICATION</scope>
</reference>
<dbReference type="Pfam" id="PF06602">
    <property type="entry name" value="Myotub-related"/>
    <property type="match status" value="1"/>
</dbReference>
<dbReference type="GO" id="GO:0005737">
    <property type="term" value="C:cytoplasm"/>
    <property type="evidence" value="ECO:0000318"/>
    <property type="project" value="GO_Central"/>
</dbReference>
<evidence type="ECO:0000259" key="4">
    <source>
        <dbReference type="PROSITE" id="PS51339"/>
    </source>
</evidence>
<dbReference type="FunCoup" id="T1G834">
    <property type="interactions" value="172"/>
</dbReference>
<dbReference type="InterPro" id="IPR048994">
    <property type="entry name" value="PH-GRAM_MTMR6-9"/>
</dbReference>
<feature type="binding site" evidence="3">
    <location>
        <begin position="265"/>
        <end position="266"/>
    </location>
    <ligand>
        <name>substrate</name>
    </ligand>
</feature>
<dbReference type="KEGG" id="hro:HELRODRAFT_91412"/>
<organism evidence="6 7">
    <name type="scientific">Helobdella robusta</name>
    <name type="common">Californian leech</name>
    <dbReference type="NCBI Taxonomy" id="6412"/>
    <lineage>
        <taxon>Eukaryota</taxon>
        <taxon>Metazoa</taxon>
        <taxon>Spiralia</taxon>
        <taxon>Lophotrochozoa</taxon>
        <taxon>Annelida</taxon>
        <taxon>Clitellata</taxon>
        <taxon>Hirudinea</taxon>
        <taxon>Rhynchobdellida</taxon>
        <taxon>Glossiphoniidae</taxon>
        <taxon>Helobdella</taxon>
    </lineage>
</organism>
<reference evidence="5 7" key="2">
    <citation type="journal article" date="2013" name="Nature">
        <title>Insights into bilaterian evolution from three spiralian genomes.</title>
        <authorList>
            <person name="Simakov O."/>
            <person name="Marletaz F."/>
            <person name="Cho S.J."/>
            <person name="Edsinger-Gonzales E."/>
            <person name="Havlak P."/>
            <person name="Hellsten U."/>
            <person name="Kuo D.H."/>
            <person name="Larsson T."/>
            <person name="Lv J."/>
            <person name="Arendt D."/>
            <person name="Savage R."/>
            <person name="Osoegawa K."/>
            <person name="de Jong P."/>
            <person name="Grimwood J."/>
            <person name="Chapman J.A."/>
            <person name="Shapiro H."/>
            <person name="Aerts A."/>
            <person name="Otillar R.P."/>
            <person name="Terry A.Y."/>
            <person name="Boore J.L."/>
            <person name="Grigoriev I.V."/>
            <person name="Lindberg D.R."/>
            <person name="Seaver E.C."/>
            <person name="Weisblat D.A."/>
            <person name="Putnam N.H."/>
            <person name="Rokhsar D.S."/>
        </authorList>
    </citation>
    <scope>NUCLEOTIDE SEQUENCE</scope>
</reference>
<dbReference type="InterPro" id="IPR011993">
    <property type="entry name" value="PH-like_dom_sf"/>
</dbReference>
<dbReference type="SUPFAM" id="SSF50729">
    <property type="entry name" value="PH domain-like"/>
    <property type="match status" value="1"/>
</dbReference>
<dbReference type="EMBL" id="KB095818">
    <property type="protein sequence ID" value="ESO11406.1"/>
    <property type="molecule type" value="Genomic_DNA"/>
</dbReference>
<dbReference type="OMA" id="FTERCAF"/>